<feature type="compositionally biased region" description="Low complexity" evidence="1">
    <location>
        <begin position="174"/>
        <end position="191"/>
    </location>
</feature>
<dbReference type="PROSITE" id="PS00463">
    <property type="entry name" value="ZN2_CY6_FUNGAL_1"/>
    <property type="match status" value="1"/>
</dbReference>
<feature type="region of interest" description="Disordered" evidence="1">
    <location>
        <begin position="94"/>
        <end position="192"/>
    </location>
</feature>
<dbReference type="Proteomes" id="UP001497600">
    <property type="component" value="Chromosome G"/>
</dbReference>
<feature type="region of interest" description="Disordered" evidence="1">
    <location>
        <begin position="405"/>
        <end position="424"/>
    </location>
</feature>
<feature type="compositionally biased region" description="Polar residues" evidence="1">
    <location>
        <begin position="118"/>
        <end position="134"/>
    </location>
</feature>
<organism evidence="3 4">
    <name type="scientific">[Candida] anglica</name>
    <dbReference type="NCBI Taxonomy" id="148631"/>
    <lineage>
        <taxon>Eukaryota</taxon>
        <taxon>Fungi</taxon>
        <taxon>Dikarya</taxon>
        <taxon>Ascomycota</taxon>
        <taxon>Saccharomycotina</taxon>
        <taxon>Pichiomycetes</taxon>
        <taxon>Debaryomycetaceae</taxon>
        <taxon>Kurtzmaniella</taxon>
    </lineage>
</organism>
<protein>
    <recommendedName>
        <fullName evidence="2">Zn(2)-C6 fungal-type domain-containing protein</fullName>
    </recommendedName>
</protein>
<dbReference type="InterPro" id="IPR036864">
    <property type="entry name" value="Zn2-C6_fun-type_DNA-bd_sf"/>
</dbReference>
<feature type="compositionally biased region" description="Basic and acidic residues" evidence="1">
    <location>
        <begin position="405"/>
        <end position="421"/>
    </location>
</feature>
<feature type="region of interest" description="Disordered" evidence="1">
    <location>
        <begin position="343"/>
        <end position="380"/>
    </location>
</feature>
<dbReference type="PROSITE" id="PS50048">
    <property type="entry name" value="ZN2_CY6_FUNGAL_2"/>
    <property type="match status" value="1"/>
</dbReference>
<evidence type="ECO:0000259" key="2">
    <source>
        <dbReference type="PROSITE" id="PS50048"/>
    </source>
</evidence>
<feature type="domain" description="Zn(2)-C6 fungal-type" evidence="2">
    <location>
        <begin position="425"/>
        <end position="457"/>
    </location>
</feature>
<dbReference type="CDD" id="cd00067">
    <property type="entry name" value="GAL4"/>
    <property type="match status" value="2"/>
</dbReference>
<proteinExistence type="predicted"/>
<evidence type="ECO:0000256" key="1">
    <source>
        <dbReference type="SAM" id="MobiDB-lite"/>
    </source>
</evidence>
<reference evidence="3 4" key="1">
    <citation type="submission" date="2024-01" db="EMBL/GenBank/DDBJ databases">
        <authorList>
            <consortium name="Genoscope - CEA"/>
            <person name="William W."/>
        </authorList>
    </citation>
    <scope>NUCLEOTIDE SEQUENCE [LARGE SCALE GENOMIC DNA]</scope>
    <source>
        <strain evidence="3 4">29B2s-10</strain>
    </source>
</reference>
<feature type="compositionally biased region" description="Low complexity" evidence="1">
    <location>
        <begin position="94"/>
        <end position="113"/>
    </location>
</feature>
<feature type="compositionally biased region" description="Low complexity" evidence="1">
    <location>
        <begin position="345"/>
        <end position="356"/>
    </location>
</feature>
<dbReference type="Gene3D" id="4.10.240.10">
    <property type="entry name" value="Zn(2)-C6 fungal-type DNA-binding domain"/>
    <property type="match status" value="2"/>
</dbReference>
<evidence type="ECO:0000313" key="4">
    <source>
        <dbReference type="Proteomes" id="UP001497600"/>
    </source>
</evidence>
<sequence length="459" mass="49626">MYSQSLLAYSITNPINTSPHTKPSSSIKSNLSSTPIVLPPLTSLYAHPDRPVLHPPTNNFITRNVPKLSQSSSSLNLNPFTSCNNYTSSYTSSLVAGPQSVSSSSSSSSLSESHAGTPENTGTTQHTGVSQGTGLSPHANHHHHHHTSSSSSIQLTEKNLVNNNYYNGIPSPPKSSVSSSIGSISPVSSPSLMRMKDSSINLVEANPAHKDTPAQTTSSTLGNSNHDTTLVAKKKRRQRSGPSCDSCRQRKVKCDAEIRVISTDSTQFHDLCEMEFHLSQEEISNLITNGKPYSLGNMNQLIVQNQKLVKFKSCKSCENKQLSCCFSKGFTKEDIIFLAKRHDSSSSSNSSNNSSSTVSTPSILSKGGDSGKVSKPSTNTTHQVKIVPAIAELLECAALIQNNEKTRKSSKPVKDSSDSSNRKSSCNLCRQRKVKCIFNEELGMCEGCHRKNKVCSFDS</sequence>
<accession>A0ABP0EHW2</accession>
<keyword evidence="4" id="KW-1185">Reference proteome</keyword>
<dbReference type="InterPro" id="IPR001138">
    <property type="entry name" value="Zn2Cys6_DnaBD"/>
</dbReference>
<evidence type="ECO:0000313" key="3">
    <source>
        <dbReference type="EMBL" id="CAK7917381.1"/>
    </source>
</evidence>
<dbReference type="EMBL" id="OZ004259">
    <property type="protein sequence ID" value="CAK7917381.1"/>
    <property type="molecule type" value="Genomic_DNA"/>
</dbReference>
<gene>
    <name evidence="3" type="ORF">CAAN4_G08218</name>
</gene>
<feature type="compositionally biased region" description="Polar residues" evidence="1">
    <location>
        <begin position="213"/>
        <end position="228"/>
    </location>
</feature>
<feature type="compositionally biased region" description="Polar residues" evidence="1">
    <location>
        <begin position="153"/>
        <end position="166"/>
    </location>
</feature>
<dbReference type="SUPFAM" id="SSF57701">
    <property type="entry name" value="Zn2/Cys6 DNA-binding domain"/>
    <property type="match status" value="2"/>
</dbReference>
<name>A0ABP0EHW2_9ASCO</name>
<feature type="region of interest" description="Disordered" evidence="1">
    <location>
        <begin position="207"/>
        <end position="244"/>
    </location>
</feature>